<accession>A0A9Q1HCT5</accession>
<feature type="binding site" evidence="13">
    <location>
        <position position="273"/>
    </location>
    <ligand>
        <name>Zn(2+)</name>
        <dbReference type="ChEBI" id="CHEBI:29105"/>
        <note>catalytic</note>
    </ligand>
</feature>
<dbReference type="EMBL" id="JAIZAY010000003">
    <property type="protein sequence ID" value="KAJ8044667.1"/>
    <property type="molecule type" value="Genomic_DNA"/>
</dbReference>
<keyword evidence="9 15" id="KW-1133">Transmembrane helix</keyword>
<dbReference type="Proteomes" id="UP001152320">
    <property type="component" value="Chromosome 3"/>
</dbReference>
<evidence type="ECO:0000256" key="3">
    <source>
        <dbReference type="ARBA" id="ARBA00022670"/>
    </source>
</evidence>
<dbReference type="GO" id="GO:0005737">
    <property type="term" value="C:cytoplasm"/>
    <property type="evidence" value="ECO:0007669"/>
    <property type="project" value="TreeGrafter"/>
</dbReference>
<evidence type="ECO:0000256" key="11">
    <source>
        <dbReference type="ARBA" id="ARBA00023136"/>
    </source>
</evidence>
<evidence type="ECO:0000256" key="7">
    <source>
        <dbReference type="ARBA" id="ARBA00022801"/>
    </source>
</evidence>
<dbReference type="GO" id="GO:0046872">
    <property type="term" value="F:metal ion binding"/>
    <property type="evidence" value="ECO:0007669"/>
    <property type="project" value="UniProtKB-KW"/>
</dbReference>
<evidence type="ECO:0000256" key="6">
    <source>
        <dbReference type="ARBA" id="ARBA00022729"/>
    </source>
</evidence>
<feature type="transmembrane region" description="Helical" evidence="15">
    <location>
        <begin position="704"/>
        <end position="726"/>
    </location>
</feature>
<dbReference type="FunFam" id="3.90.132.10:FF:000002">
    <property type="entry name" value="Leishmanolysin like peptidase 2"/>
    <property type="match status" value="1"/>
</dbReference>
<evidence type="ECO:0000256" key="15">
    <source>
        <dbReference type="SAM" id="Phobius"/>
    </source>
</evidence>
<proteinExistence type="inferred from homology"/>
<evidence type="ECO:0000256" key="8">
    <source>
        <dbReference type="ARBA" id="ARBA00022833"/>
    </source>
</evidence>
<keyword evidence="4 15" id="KW-0812">Transmembrane</keyword>
<keyword evidence="5 13" id="KW-0479">Metal-binding</keyword>
<dbReference type="Gene3D" id="3.90.132.10">
    <property type="entry name" value="Leishmanolysin , domain 2"/>
    <property type="match status" value="1"/>
</dbReference>
<dbReference type="PANTHER" id="PTHR10942:SF6">
    <property type="entry name" value="CILIATED LEFT-RIGHT ORGANIZER METALLOPEPTIDASE"/>
    <property type="match status" value="1"/>
</dbReference>
<evidence type="ECO:0000256" key="10">
    <source>
        <dbReference type="ARBA" id="ARBA00023049"/>
    </source>
</evidence>
<dbReference type="SUPFAM" id="SSF55486">
    <property type="entry name" value="Metalloproteases ('zincins'), catalytic domain"/>
    <property type="match status" value="1"/>
</dbReference>
<keyword evidence="3 14" id="KW-0645">Protease</keyword>
<keyword evidence="6" id="KW-0732">Signal</keyword>
<keyword evidence="17" id="KW-1185">Reference proteome</keyword>
<dbReference type="GO" id="GO:0004222">
    <property type="term" value="F:metalloendopeptidase activity"/>
    <property type="evidence" value="ECO:0007669"/>
    <property type="project" value="UniProtKB-UniRule"/>
</dbReference>
<comment type="subcellular location">
    <subcellularLocation>
        <location evidence="1">Membrane</location>
        <topology evidence="1">Single-pass type I membrane protein</topology>
    </subcellularLocation>
</comment>
<sequence length="776" mass="86941">MRYVVVVLIRQTAMLQWPGCRVYHYLAIVYLTLLGPICSSDPLRPEKRSLGAPPINQCAVDDVQITSAGVTVLKYNPPSSRSERASENEAYKPIRVKPFVCTTEIPMQAKEIERVESIAESAISIVRRMLKVYPVEGALVFSRAPGACSQVYLSGVNQNKCAVKNLAYKGEECLDGYLIPDNHLEGLSLWAETGLDPIEEIFPDGEGCPQTDLIVYLKAEHTSYCDGNGIVAYAAHCKLDQFNRPIAGVINFCPEYLEDNLFDEKNMTLVALHELFHILGFSKSLFDKFQECSVCAEGLRCEDRRNVILVDESVDQARLHTPAVSLAAQNHWNCSDVNLGVPLENRAKVGFSSHWESRLMLGSLMAPVVSDPHLTFLDEMTLSVFEDSGWYKVNYEYAEDFLWGKDQGCQFGDKRTCQDSSEFFCNSSWSGCHYLHGDTATCTTDEYLDGCSVFKPEMSCQATNSSGDVNNVSKCFLSNLLPESDNFEPCDLTSHCYITRCNYNFSQYEIRVGSSDWVVCPSGNITLIPGFNGEVHCPPFDLICRNQFSILDIIDQSTFLSTPIQYEITTHSTEIPTFIVIQFNFLDVSISHLGAREAFISSLCHLIPVSRSSVDIIFIYLDQGIFHFTFRNLTLEEIIAYTKTLQSAVQNQQLILHFQNQSFTAYVFNTYSEPLTFTTLLHTTTTTGSSSPPQEVLDVTVTHIMAVFGILMALFVFLIILLACVLKMVKQQAMVAPSPPLDIEVGIHYRIRHNTVEPQNTYQVNQNAKDPVTTCI</sequence>
<evidence type="ECO:0000313" key="16">
    <source>
        <dbReference type="EMBL" id="KAJ8044667.1"/>
    </source>
</evidence>
<evidence type="ECO:0000256" key="9">
    <source>
        <dbReference type="ARBA" id="ARBA00022989"/>
    </source>
</evidence>
<evidence type="ECO:0000256" key="2">
    <source>
        <dbReference type="ARBA" id="ARBA00005860"/>
    </source>
</evidence>
<dbReference type="Gene3D" id="3.10.170.20">
    <property type="match status" value="1"/>
</dbReference>
<comment type="cofactor">
    <cofactor evidence="13 14">
        <name>Zn(2+)</name>
        <dbReference type="ChEBI" id="CHEBI:29105"/>
    </cofactor>
    <text evidence="13 14">Binds 1 zinc ion per subunit.</text>
</comment>
<dbReference type="GO" id="GO:0006508">
    <property type="term" value="P:proteolysis"/>
    <property type="evidence" value="ECO:0007669"/>
    <property type="project" value="UniProtKB-KW"/>
</dbReference>
<evidence type="ECO:0000256" key="4">
    <source>
        <dbReference type="ARBA" id="ARBA00022692"/>
    </source>
</evidence>
<evidence type="ECO:0000256" key="5">
    <source>
        <dbReference type="ARBA" id="ARBA00022723"/>
    </source>
</evidence>
<keyword evidence="7 14" id="KW-0378">Hydrolase</keyword>
<comment type="caution">
    <text evidence="16">The sequence shown here is derived from an EMBL/GenBank/DDBJ whole genome shotgun (WGS) entry which is preliminary data.</text>
</comment>
<keyword evidence="11 15" id="KW-0472">Membrane</keyword>
<dbReference type="EC" id="3.4.24.-" evidence="14"/>
<gene>
    <name evidence="16" type="ORF">HOLleu_07460</name>
</gene>
<dbReference type="InterPro" id="IPR001577">
    <property type="entry name" value="Peptidase_M8"/>
</dbReference>
<feature type="active site" evidence="12">
    <location>
        <position position="274"/>
    </location>
</feature>
<organism evidence="16 17">
    <name type="scientific">Holothuria leucospilota</name>
    <name type="common">Black long sea cucumber</name>
    <name type="synonym">Mertensiothuria leucospilota</name>
    <dbReference type="NCBI Taxonomy" id="206669"/>
    <lineage>
        <taxon>Eukaryota</taxon>
        <taxon>Metazoa</taxon>
        <taxon>Echinodermata</taxon>
        <taxon>Eleutherozoa</taxon>
        <taxon>Echinozoa</taxon>
        <taxon>Holothuroidea</taxon>
        <taxon>Aspidochirotacea</taxon>
        <taxon>Aspidochirotida</taxon>
        <taxon>Holothuriidae</taxon>
        <taxon>Holothuria</taxon>
    </lineage>
</organism>
<keyword evidence="8 13" id="KW-0862">Zinc</keyword>
<name>A0A9Q1HCT5_HOLLE</name>
<evidence type="ECO:0000313" key="17">
    <source>
        <dbReference type="Proteomes" id="UP001152320"/>
    </source>
</evidence>
<reference evidence="16" key="1">
    <citation type="submission" date="2021-10" db="EMBL/GenBank/DDBJ databases">
        <title>Tropical sea cucumber genome reveals ecological adaptation and Cuvierian tubules defense mechanism.</title>
        <authorList>
            <person name="Chen T."/>
        </authorList>
    </citation>
    <scope>NUCLEOTIDE SEQUENCE</scope>
    <source>
        <strain evidence="16">Nanhai2018</strain>
        <tissue evidence="16">Muscle</tissue>
    </source>
</reference>
<dbReference type="GO" id="GO:0007155">
    <property type="term" value="P:cell adhesion"/>
    <property type="evidence" value="ECO:0007669"/>
    <property type="project" value="InterPro"/>
</dbReference>
<evidence type="ECO:0000256" key="13">
    <source>
        <dbReference type="PIRSR" id="PIRSR601577-2"/>
    </source>
</evidence>
<comment type="similarity">
    <text evidence="2 14">Belongs to the peptidase M8 family.</text>
</comment>
<feature type="binding site" evidence="13">
    <location>
        <position position="277"/>
    </location>
    <ligand>
        <name>Zn(2+)</name>
        <dbReference type="ChEBI" id="CHEBI:29105"/>
        <note>catalytic</note>
    </ligand>
</feature>
<keyword evidence="10 13" id="KW-0482">Metalloprotease</keyword>
<protein>
    <recommendedName>
        <fullName evidence="14">Leishmanolysin-like peptidase</fullName>
        <ecNumber evidence="14">3.4.24.-</ecNumber>
    </recommendedName>
</protein>
<dbReference type="PANTHER" id="PTHR10942">
    <property type="entry name" value="LEISHMANOLYSIN-LIKE PEPTIDASE"/>
    <property type="match status" value="1"/>
</dbReference>
<dbReference type="GO" id="GO:0016020">
    <property type="term" value="C:membrane"/>
    <property type="evidence" value="ECO:0007669"/>
    <property type="project" value="UniProtKB-SubCell"/>
</dbReference>
<evidence type="ECO:0000256" key="12">
    <source>
        <dbReference type="PIRSR" id="PIRSR601577-1"/>
    </source>
</evidence>
<evidence type="ECO:0000256" key="1">
    <source>
        <dbReference type="ARBA" id="ARBA00004479"/>
    </source>
</evidence>
<dbReference type="AlphaFoldDB" id="A0A9Q1HCT5"/>
<dbReference type="OrthoDB" id="527990at2759"/>
<dbReference type="Pfam" id="PF01457">
    <property type="entry name" value="Peptidase_M8"/>
    <property type="match status" value="1"/>
</dbReference>
<evidence type="ECO:0000256" key="14">
    <source>
        <dbReference type="RuleBase" id="RU366077"/>
    </source>
</evidence>
<feature type="binding site" evidence="13">
    <location>
        <position position="354"/>
    </location>
    <ligand>
        <name>Zn(2+)</name>
        <dbReference type="ChEBI" id="CHEBI:29105"/>
        <note>catalytic</note>
    </ligand>
</feature>